<dbReference type="InterPro" id="IPR021202">
    <property type="entry name" value="Rv3654c-like"/>
</dbReference>
<feature type="region of interest" description="Disordered" evidence="1">
    <location>
        <begin position="1"/>
        <end position="43"/>
    </location>
</feature>
<dbReference type="AlphaFoldDB" id="A0A853EJS8"/>
<organism evidence="3 4">
    <name type="scientific">Actinomyces bowdenii</name>
    <dbReference type="NCBI Taxonomy" id="131109"/>
    <lineage>
        <taxon>Bacteria</taxon>
        <taxon>Bacillati</taxon>
        <taxon>Actinomycetota</taxon>
        <taxon>Actinomycetes</taxon>
        <taxon>Actinomycetales</taxon>
        <taxon>Actinomycetaceae</taxon>
        <taxon>Actinomyces</taxon>
    </lineage>
</organism>
<evidence type="ECO:0000256" key="2">
    <source>
        <dbReference type="SAM" id="Phobius"/>
    </source>
</evidence>
<keyword evidence="2" id="KW-0472">Membrane</keyword>
<dbReference type="Proteomes" id="UP000572528">
    <property type="component" value="Unassembled WGS sequence"/>
</dbReference>
<evidence type="ECO:0000313" key="4">
    <source>
        <dbReference type="Proteomes" id="UP000572528"/>
    </source>
</evidence>
<gene>
    <name evidence="3" type="ORF">HZZ05_08420</name>
</gene>
<feature type="compositionally biased region" description="Low complexity" evidence="1">
    <location>
        <begin position="28"/>
        <end position="38"/>
    </location>
</feature>
<dbReference type="NCBIfam" id="TIGR03816">
    <property type="entry name" value="tadE_like_DECH"/>
    <property type="match status" value="1"/>
</dbReference>
<reference evidence="3 4" key="1">
    <citation type="submission" date="2020-07" db="EMBL/GenBank/DDBJ databases">
        <title>MOT database genomes.</title>
        <authorList>
            <person name="Joseph S."/>
            <person name="Aduse-Opoku J."/>
            <person name="Hashim A."/>
            <person name="Wade W."/>
            <person name="Curtis M."/>
        </authorList>
    </citation>
    <scope>NUCLEOTIDE SEQUENCE [LARGE SCALE GENOMIC DNA]</scope>
    <source>
        <strain evidence="3 4">WMus004</strain>
    </source>
</reference>
<name>A0A853EJS8_9ACTO</name>
<feature type="compositionally biased region" description="Basic residues" evidence="1">
    <location>
        <begin position="1"/>
        <end position="12"/>
    </location>
</feature>
<evidence type="ECO:0000256" key="1">
    <source>
        <dbReference type="SAM" id="MobiDB-lite"/>
    </source>
</evidence>
<proteinExistence type="predicted"/>
<comment type="caution">
    <text evidence="3">The sequence shown here is derived from an EMBL/GenBank/DDBJ whole genome shotgun (WGS) entry which is preliminary data.</text>
</comment>
<keyword evidence="2" id="KW-0812">Transmembrane</keyword>
<keyword evidence="2" id="KW-1133">Transmembrane helix</keyword>
<accession>A0A853EJS8</accession>
<feature type="transmembrane region" description="Helical" evidence="2">
    <location>
        <begin position="72"/>
        <end position="92"/>
    </location>
</feature>
<evidence type="ECO:0000313" key="3">
    <source>
        <dbReference type="EMBL" id="NYS69538.1"/>
    </source>
</evidence>
<dbReference type="RefSeq" id="WP_179900812.1">
    <property type="nucleotide sequence ID" value="NZ_JACBXV010000112.1"/>
</dbReference>
<sequence>MSAVHARARPATHPRPIGPDAAGQDWVGADPPDQDGAPPGRPRRCSARCLIRCLIRCLRRCWSTDERGSGTVMALAVIAVVLSLGLGATGLIQAQGASGRARSAADLAALAGATALSSVISPGDPCATAGRVAQANGARLTSCRISGEDVSVDVVVPVSVLGLARQAGASARAGPVNPLP</sequence>
<dbReference type="EMBL" id="JACBXV010000112">
    <property type="protein sequence ID" value="NYS69538.1"/>
    <property type="molecule type" value="Genomic_DNA"/>
</dbReference>
<protein>
    <submittedName>
        <fullName evidence="3">Flp pilus-assembly TadE/G-like family protein</fullName>
    </submittedName>
</protein>